<dbReference type="OrthoDB" id="60033at2759"/>
<dbReference type="EMBL" id="WJXA01000007">
    <property type="protein sequence ID" value="KAF7137332.1"/>
    <property type="molecule type" value="Genomic_DNA"/>
</dbReference>
<evidence type="ECO:0000313" key="2">
    <source>
        <dbReference type="EMBL" id="KAF7137332.1"/>
    </source>
</evidence>
<reference evidence="2" key="1">
    <citation type="submission" date="2019-11" db="EMBL/GenBank/DDBJ databases">
        <authorList>
            <person name="Liu Y."/>
            <person name="Hou J."/>
            <person name="Li T.-Q."/>
            <person name="Guan C.-H."/>
            <person name="Wu X."/>
            <person name="Wu H.-Z."/>
            <person name="Ling F."/>
            <person name="Zhang R."/>
            <person name="Shi X.-G."/>
            <person name="Ren J.-P."/>
            <person name="Chen E.-F."/>
            <person name="Sun J.-M."/>
        </authorList>
    </citation>
    <scope>NUCLEOTIDE SEQUENCE</scope>
    <source>
        <strain evidence="2">Adult_tree_wgs_1</strain>
        <tissue evidence="2">Leaves</tissue>
    </source>
</reference>
<organism evidence="2 3">
    <name type="scientific">Rhododendron simsii</name>
    <name type="common">Sims's rhododendron</name>
    <dbReference type="NCBI Taxonomy" id="118357"/>
    <lineage>
        <taxon>Eukaryota</taxon>
        <taxon>Viridiplantae</taxon>
        <taxon>Streptophyta</taxon>
        <taxon>Embryophyta</taxon>
        <taxon>Tracheophyta</taxon>
        <taxon>Spermatophyta</taxon>
        <taxon>Magnoliopsida</taxon>
        <taxon>eudicotyledons</taxon>
        <taxon>Gunneridae</taxon>
        <taxon>Pentapetalae</taxon>
        <taxon>asterids</taxon>
        <taxon>Ericales</taxon>
        <taxon>Ericaceae</taxon>
        <taxon>Ericoideae</taxon>
        <taxon>Rhodoreae</taxon>
        <taxon>Rhododendron</taxon>
    </lineage>
</organism>
<evidence type="ECO:0000256" key="1">
    <source>
        <dbReference type="SAM" id="MobiDB-lite"/>
    </source>
</evidence>
<keyword evidence="3" id="KW-1185">Reference proteome</keyword>
<comment type="caution">
    <text evidence="2">The sequence shown here is derived from an EMBL/GenBank/DDBJ whole genome shotgun (WGS) entry which is preliminary data.</text>
</comment>
<name>A0A834GKM2_RHOSS</name>
<dbReference type="Proteomes" id="UP000626092">
    <property type="component" value="Unassembled WGS sequence"/>
</dbReference>
<proteinExistence type="predicted"/>
<accession>A0A834GKM2</accession>
<sequence length="111" mass="12192">MRKLYNDITYLVQNHVKPVAPSNNFPLATPAAQKYDQVQGTGGSFDYSGGGDSTVGDDDEMGTELFGLNLQSKKKRLHADEYCSSDLEISKARLVLEKDDLGLNLMPPSPR</sequence>
<feature type="compositionally biased region" description="Gly residues" evidence="1">
    <location>
        <begin position="40"/>
        <end position="53"/>
    </location>
</feature>
<gene>
    <name evidence="2" type="ORF">RHSIM_Rhsim07G0227500</name>
</gene>
<evidence type="ECO:0000313" key="3">
    <source>
        <dbReference type="Proteomes" id="UP000626092"/>
    </source>
</evidence>
<dbReference type="AlphaFoldDB" id="A0A834GKM2"/>
<protein>
    <submittedName>
        <fullName evidence="2">Uncharacterized protein</fullName>
    </submittedName>
</protein>
<feature type="region of interest" description="Disordered" evidence="1">
    <location>
        <begin position="39"/>
        <end position="60"/>
    </location>
</feature>